<evidence type="ECO:0000256" key="4">
    <source>
        <dbReference type="ARBA" id="ARBA00022741"/>
    </source>
</evidence>
<comment type="catalytic activity">
    <reaction evidence="1">
        <text>ATP + protein L-histidine = ADP + protein N-phospho-L-histidine.</text>
        <dbReference type="EC" id="2.7.13.3"/>
    </reaction>
</comment>
<dbReference type="SMART" id="SM00387">
    <property type="entry name" value="HATPase_c"/>
    <property type="match status" value="1"/>
</dbReference>
<evidence type="ECO:0000256" key="1">
    <source>
        <dbReference type="ARBA" id="ARBA00000085"/>
    </source>
</evidence>
<accession>A0A2A2GCN3</accession>
<organism evidence="9 10">
    <name type="scientific">Fodinibius salipaludis</name>
    <dbReference type="NCBI Taxonomy" id="2032627"/>
    <lineage>
        <taxon>Bacteria</taxon>
        <taxon>Pseudomonadati</taxon>
        <taxon>Balneolota</taxon>
        <taxon>Balneolia</taxon>
        <taxon>Balneolales</taxon>
        <taxon>Balneolaceae</taxon>
        <taxon>Fodinibius</taxon>
    </lineage>
</organism>
<evidence type="ECO:0000256" key="5">
    <source>
        <dbReference type="ARBA" id="ARBA00022777"/>
    </source>
</evidence>
<proteinExistence type="predicted"/>
<evidence type="ECO:0000259" key="8">
    <source>
        <dbReference type="PROSITE" id="PS50109"/>
    </source>
</evidence>
<dbReference type="Gene3D" id="3.30.565.10">
    <property type="entry name" value="Histidine kinase-like ATPase, C-terminal domain"/>
    <property type="match status" value="1"/>
</dbReference>
<dbReference type="OrthoDB" id="1931120at2"/>
<dbReference type="InterPro" id="IPR003661">
    <property type="entry name" value="HisK_dim/P_dom"/>
</dbReference>
<dbReference type="InterPro" id="IPR036890">
    <property type="entry name" value="HATPase_C_sf"/>
</dbReference>
<dbReference type="InterPro" id="IPR005467">
    <property type="entry name" value="His_kinase_dom"/>
</dbReference>
<evidence type="ECO:0000256" key="6">
    <source>
        <dbReference type="ARBA" id="ARBA00022840"/>
    </source>
</evidence>
<dbReference type="GO" id="GO:0030295">
    <property type="term" value="F:protein kinase activator activity"/>
    <property type="evidence" value="ECO:0007669"/>
    <property type="project" value="TreeGrafter"/>
</dbReference>
<dbReference type="SUPFAM" id="SSF47384">
    <property type="entry name" value="Homodimeric domain of signal transducing histidine kinase"/>
    <property type="match status" value="1"/>
</dbReference>
<dbReference type="PROSITE" id="PS50109">
    <property type="entry name" value="HIS_KIN"/>
    <property type="match status" value="1"/>
</dbReference>
<evidence type="ECO:0000256" key="3">
    <source>
        <dbReference type="ARBA" id="ARBA00022679"/>
    </source>
</evidence>
<keyword evidence="6" id="KW-0067">ATP-binding</keyword>
<protein>
    <recommendedName>
        <fullName evidence="2">histidine kinase</fullName>
        <ecNumber evidence="2">2.7.13.3</ecNumber>
    </recommendedName>
</protein>
<dbReference type="PANTHER" id="PTHR42878">
    <property type="entry name" value="TWO-COMPONENT HISTIDINE KINASE"/>
    <property type="match status" value="1"/>
</dbReference>
<keyword evidence="10" id="KW-1185">Reference proteome</keyword>
<dbReference type="Proteomes" id="UP000218831">
    <property type="component" value="Unassembled WGS sequence"/>
</dbReference>
<evidence type="ECO:0000313" key="9">
    <source>
        <dbReference type="EMBL" id="PAU94629.1"/>
    </source>
</evidence>
<gene>
    <name evidence="9" type="ORF">CK503_07500</name>
</gene>
<evidence type="ECO:0000313" key="10">
    <source>
        <dbReference type="Proteomes" id="UP000218831"/>
    </source>
</evidence>
<dbReference type="GO" id="GO:0005524">
    <property type="term" value="F:ATP binding"/>
    <property type="evidence" value="ECO:0007669"/>
    <property type="project" value="UniProtKB-KW"/>
</dbReference>
<dbReference type="EMBL" id="NSKE01000004">
    <property type="protein sequence ID" value="PAU94629.1"/>
    <property type="molecule type" value="Genomic_DNA"/>
</dbReference>
<dbReference type="SMART" id="SM00388">
    <property type="entry name" value="HisKA"/>
    <property type="match status" value="1"/>
</dbReference>
<keyword evidence="5" id="KW-0418">Kinase</keyword>
<dbReference type="InterPro" id="IPR036097">
    <property type="entry name" value="HisK_dim/P_sf"/>
</dbReference>
<dbReference type="Pfam" id="PF00512">
    <property type="entry name" value="HisKA"/>
    <property type="match status" value="1"/>
</dbReference>
<dbReference type="InterPro" id="IPR050351">
    <property type="entry name" value="BphY/WalK/GraS-like"/>
</dbReference>
<dbReference type="EC" id="2.7.13.3" evidence="2"/>
<dbReference type="AlphaFoldDB" id="A0A2A2GCN3"/>
<evidence type="ECO:0000256" key="7">
    <source>
        <dbReference type="ARBA" id="ARBA00023012"/>
    </source>
</evidence>
<dbReference type="InterPro" id="IPR003594">
    <property type="entry name" value="HATPase_dom"/>
</dbReference>
<sequence>MMSQIKNAIKNPAGMIPFNSTEPTFIIKMGSKKICEVNDAAIAGFANKNPIGKELNDVVHIVPNAGPNITPVYFNEEWFILKQEILLWEGSQHLKVRLEGREGVPDFEVMQSLKNMIGFLLHRVRSPLTGIQGYAELIEDNSDINESQRYLEKISAGVDELFNLLDDLDDLEKISLERIDLNNFSANPFKIIQEIVSDYPVEVQKNISFEETTSSTPLQCNSGDMRRILSFLIENAVEYAPADKHEVTISQPTQNSIKISHTGNPIPKSISEQLFYPFVTTKARKLGIGLTMALLYAKRYYGSIFVTENNPFGEISFLFCLPPSEDYQSPSLL</sequence>
<dbReference type="RefSeq" id="WP_095606170.1">
    <property type="nucleotide sequence ID" value="NZ_NSKE01000004.1"/>
</dbReference>
<name>A0A2A2GCN3_9BACT</name>
<keyword evidence="7" id="KW-0902">Two-component regulatory system</keyword>
<keyword evidence="4" id="KW-0547">Nucleotide-binding</keyword>
<keyword evidence="3" id="KW-0808">Transferase</keyword>
<feature type="domain" description="Histidine kinase" evidence="8">
    <location>
        <begin position="119"/>
        <end position="325"/>
    </location>
</feature>
<dbReference type="GO" id="GO:0000156">
    <property type="term" value="F:phosphorelay response regulator activity"/>
    <property type="evidence" value="ECO:0007669"/>
    <property type="project" value="TreeGrafter"/>
</dbReference>
<dbReference type="PANTHER" id="PTHR42878:SF7">
    <property type="entry name" value="SENSOR HISTIDINE KINASE GLRK"/>
    <property type="match status" value="1"/>
</dbReference>
<dbReference type="GO" id="GO:0007234">
    <property type="term" value="P:osmosensory signaling via phosphorelay pathway"/>
    <property type="evidence" value="ECO:0007669"/>
    <property type="project" value="TreeGrafter"/>
</dbReference>
<evidence type="ECO:0000256" key="2">
    <source>
        <dbReference type="ARBA" id="ARBA00012438"/>
    </source>
</evidence>
<dbReference type="SUPFAM" id="SSF55874">
    <property type="entry name" value="ATPase domain of HSP90 chaperone/DNA topoisomerase II/histidine kinase"/>
    <property type="match status" value="1"/>
</dbReference>
<dbReference type="Gene3D" id="1.10.287.130">
    <property type="match status" value="1"/>
</dbReference>
<dbReference type="CDD" id="cd00082">
    <property type="entry name" value="HisKA"/>
    <property type="match status" value="1"/>
</dbReference>
<dbReference type="GO" id="GO:0000155">
    <property type="term" value="F:phosphorelay sensor kinase activity"/>
    <property type="evidence" value="ECO:0007669"/>
    <property type="project" value="InterPro"/>
</dbReference>
<dbReference type="Pfam" id="PF02518">
    <property type="entry name" value="HATPase_c"/>
    <property type="match status" value="1"/>
</dbReference>
<reference evidence="9 10" key="1">
    <citation type="submission" date="2017-08" db="EMBL/GenBank/DDBJ databases">
        <title>Aliifodinibius alkalisoli sp. nov., isolated from saline alkaline soil.</title>
        <authorList>
            <person name="Liu D."/>
            <person name="Zhang G."/>
        </authorList>
    </citation>
    <scope>NUCLEOTIDE SEQUENCE [LARGE SCALE GENOMIC DNA]</scope>
    <source>
        <strain evidence="9 10">WN023</strain>
    </source>
</reference>
<comment type="caution">
    <text evidence="9">The sequence shown here is derived from an EMBL/GenBank/DDBJ whole genome shotgun (WGS) entry which is preliminary data.</text>
</comment>